<dbReference type="InterPro" id="IPR055187">
    <property type="entry name" value="C2CH-3rd_BIRD-IDD"/>
</dbReference>
<reference evidence="13" key="2">
    <citation type="submission" date="2023-02" db="EMBL/GenBank/DDBJ databases">
        <authorList>
            <person name="Swenson N.G."/>
            <person name="Wegrzyn J.L."/>
            <person name="Mcevoy S.L."/>
        </authorList>
    </citation>
    <scope>NUCLEOTIDE SEQUENCE</scope>
    <source>
        <strain evidence="13">91603</strain>
        <tissue evidence="13">Leaf</tissue>
    </source>
</reference>
<reference evidence="13" key="1">
    <citation type="journal article" date="2022" name="Plant J.">
        <title>Strategies of tolerance reflected in two North American maple genomes.</title>
        <authorList>
            <person name="McEvoy S.L."/>
            <person name="Sezen U.U."/>
            <person name="Trouern-Trend A."/>
            <person name="McMahon S.M."/>
            <person name="Schaberg P.G."/>
            <person name="Yang J."/>
            <person name="Wegrzyn J.L."/>
            <person name="Swenson N.G."/>
        </authorList>
    </citation>
    <scope>NUCLEOTIDE SEQUENCE</scope>
    <source>
        <strain evidence="13">91603</strain>
    </source>
</reference>
<accession>A0AAD5NU13</accession>
<feature type="region of interest" description="Disordered" evidence="11">
    <location>
        <begin position="664"/>
        <end position="710"/>
    </location>
</feature>
<keyword evidence="2" id="KW-0479">Metal-binding</keyword>
<dbReference type="PANTHER" id="PTHR13859">
    <property type="entry name" value="ATROPHIN-RELATED"/>
    <property type="match status" value="1"/>
</dbReference>
<feature type="compositionally biased region" description="Polar residues" evidence="11">
    <location>
        <begin position="670"/>
        <end position="680"/>
    </location>
</feature>
<keyword evidence="6" id="KW-0805">Transcription regulation</keyword>
<evidence type="ECO:0000313" key="14">
    <source>
        <dbReference type="Proteomes" id="UP001064489"/>
    </source>
</evidence>
<keyword evidence="7" id="KW-0238">DNA-binding</keyword>
<dbReference type="InterPro" id="IPR057712">
    <property type="entry name" value="DUF7952"/>
</dbReference>
<feature type="compositionally biased region" description="Polar residues" evidence="11">
    <location>
        <begin position="873"/>
        <end position="885"/>
    </location>
</feature>
<dbReference type="InterPro" id="IPR036236">
    <property type="entry name" value="Znf_C2H2_sf"/>
</dbReference>
<dbReference type="GO" id="GO:0003714">
    <property type="term" value="F:transcription corepressor activity"/>
    <property type="evidence" value="ECO:0007669"/>
    <property type="project" value="TreeGrafter"/>
</dbReference>
<dbReference type="GO" id="GO:0003677">
    <property type="term" value="F:DNA binding"/>
    <property type="evidence" value="ECO:0007669"/>
    <property type="project" value="UniProtKB-KW"/>
</dbReference>
<dbReference type="FunFam" id="3.30.160.60:FF:000554">
    <property type="entry name" value="protein indeterminate-domain 12-like"/>
    <property type="match status" value="1"/>
</dbReference>
<proteinExistence type="predicted"/>
<evidence type="ECO:0000256" key="5">
    <source>
        <dbReference type="ARBA" id="ARBA00022833"/>
    </source>
</evidence>
<evidence type="ECO:0000256" key="11">
    <source>
        <dbReference type="SAM" id="MobiDB-lite"/>
    </source>
</evidence>
<sequence>MGSMEDESDEQSLSSSSAIDEILGDQQVLPRVGHQYQAEIPPCTMEDDHLRLINKSDESEILDNLPNCFSLGLSIPLMWANCEVENINGTVDFENSEQIQIRSNDEHADVNVQCLDTVSDNRKDVVGYLNLQPTTGSDQMDVDSVLPQESKTKFDQVERVLYPLPGSLGEPWKEIEQESFLLSLYIFGKSLNLVRRFVESKGMGDVLSFYYGKFYKSDGYRRWSECRKLKSRRFIHGQKIFTGWRQQELLSRFFSHVSEECKNTLLEDSRKFSEGKMSFEVYVFNLKNAVGVSKFIEAVAIGKGKQDLTGTIMEPVKTNHMVSVHPEIPVGKACSSLSSADIIRFLTGDFRLSKARSSDLFWEAVWPRLLARGWHSEQPNDQGFSGSKNSLVFLIPGVKKFSRRKLVKGDHYFDSISDVLNKVASDPGLLEIEVEAAKGREHKEEEKLDQIMKQNSDCLSNKRQHYLQPRKSSYNRQLMQFTIVDTSLFRGAGRPKVRELRSLPFETTSVSTPSSLSNESEQDTSEDSEDEEEEEETDTANVADHMTDRGISADSSHCTNGILNNSMPSTPISTIVAVENHESHSMSPLTDAQQINTTKHQFFQKENSGHSKSTTPATELQYLIACNHGESSCSIENISEDRKPDENVSHYRTNSNDLCEDMVFHLGPPQSLSPTSSLAKDSSDRSNDGNVTENFVDREVSPKNPEHPPLIDLNVPQVSSDFGNDEPFITGIVQNNDNSCENMSSILSESNQQVEQVKLGDGMTITDQQPIMNSRRQSTRNRPLTTKALEAFAYGYLTPKRKRKDAEDPQTRRVRGRSVVSDTLNNGIQNNVAESGIESLDALCGTGDNEGSFSSGNTGGEEVHQQNQKHLHASTTSAATNSNDPNADVIALSPTTLMATNRFVCEICNKGFQRDQNLQLHRRGHNLPWKLKQRTTTEVRKRVYICPEPTCVHHNAARALGDLTGIKKHFSRKHGEKKWKCDKCSKKYAVQSDWKAHQKTCGTREYKCDCGTIFSRRDSFITHRAFCDALAEENNKVNQGLMNNNNNMGSSNIQNQNMPHELMSSSSMPLNTTSIGMSDFNATFDPKNPLKSLPQEMVPMPFKSMNIGGGGGGGGGGMFSSSSGTLFSGPRSNNISSSSSNLQLSSNSSSGFNYLQDSKNGCQISGAAAHMSATALLQKAAQMGATASNSINSPMMQKSFSTSMAGPDQQLSPIKPPPSYGQPIIQQHNNNNINVTYHDHQSNMVGINVGGFTTTNQIMQKSSTSSTSQEMSQLFDHAGSSTTGAVAMNDHMGIFTSMYNLGDQDSNGLIQQQQQQGRTVNGAGPSRFGGSGDMMTLDLLGIGGSRVSNMHHHQQQQQQQQQQQRLEMEAMNQQRIAIMNPYQQQLSHGDSMEKQIWDV</sequence>
<evidence type="ECO:0000256" key="9">
    <source>
        <dbReference type="ARBA" id="ARBA00023242"/>
    </source>
</evidence>
<feature type="compositionally biased region" description="Low complexity" evidence="11">
    <location>
        <begin position="1119"/>
        <end position="1150"/>
    </location>
</feature>
<evidence type="ECO:0000259" key="12">
    <source>
        <dbReference type="PROSITE" id="PS50157"/>
    </source>
</evidence>
<evidence type="ECO:0000256" key="6">
    <source>
        <dbReference type="ARBA" id="ARBA00023015"/>
    </source>
</evidence>
<dbReference type="InterPro" id="IPR055185">
    <property type="entry name" value="C2CH-4th_BIRD-IDD"/>
</dbReference>
<keyword evidence="4 10" id="KW-0863">Zinc-finger</keyword>
<dbReference type="PANTHER" id="PTHR13859:SF11">
    <property type="entry name" value="GRUNGE, ISOFORM J"/>
    <property type="match status" value="1"/>
</dbReference>
<keyword evidence="14" id="KW-1185">Reference proteome</keyword>
<dbReference type="Pfam" id="PF22995">
    <property type="entry name" value="C2CH-3rd_BIRD-IDD"/>
    <property type="match status" value="1"/>
</dbReference>
<feature type="region of interest" description="Disordered" evidence="11">
    <location>
        <begin position="1348"/>
        <end position="1368"/>
    </location>
</feature>
<keyword evidence="9" id="KW-0539">Nucleus</keyword>
<evidence type="ECO:0000256" key="4">
    <source>
        <dbReference type="ARBA" id="ARBA00022771"/>
    </source>
</evidence>
<evidence type="ECO:0000256" key="1">
    <source>
        <dbReference type="ARBA" id="ARBA00004123"/>
    </source>
</evidence>
<dbReference type="PROSITE" id="PS00028">
    <property type="entry name" value="ZINC_FINGER_C2H2_1"/>
    <property type="match status" value="1"/>
</dbReference>
<dbReference type="SUPFAM" id="SSF57667">
    <property type="entry name" value="beta-beta-alpha zinc fingers"/>
    <property type="match status" value="1"/>
</dbReference>
<dbReference type="Pfam" id="PF22996">
    <property type="entry name" value="C2H2-2nd_BIRD-IDD"/>
    <property type="match status" value="1"/>
</dbReference>
<dbReference type="GO" id="GO:0008270">
    <property type="term" value="F:zinc ion binding"/>
    <property type="evidence" value="ECO:0007669"/>
    <property type="project" value="UniProtKB-KW"/>
</dbReference>
<dbReference type="InterPro" id="IPR055186">
    <property type="entry name" value="C2H2-2nd_BIRD-IDD"/>
</dbReference>
<dbReference type="PROSITE" id="PS50157">
    <property type="entry name" value="ZINC_FINGER_C2H2_2"/>
    <property type="match status" value="1"/>
</dbReference>
<keyword evidence="3" id="KW-0677">Repeat</keyword>
<dbReference type="InterPro" id="IPR013087">
    <property type="entry name" value="Znf_C2H2_type"/>
</dbReference>
<name>A0AAD5NU13_ACENE</name>
<organism evidence="13 14">
    <name type="scientific">Acer negundo</name>
    <name type="common">Box elder</name>
    <dbReference type="NCBI Taxonomy" id="4023"/>
    <lineage>
        <taxon>Eukaryota</taxon>
        <taxon>Viridiplantae</taxon>
        <taxon>Streptophyta</taxon>
        <taxon>Embryophyta</taxon>
        <taxon>Tracheophyta</taxon>
        <taxon>Spermatophyta</taxon>
        <taxon>Magnoliopsida</taxon>
        <taxon>eudicotyledons</taxon>
        <taxon>Gunneridae</taxon>
        <taxon>Pentapetalae</taxon>
        <taxon>rosids</taxon>
        <taxon>malvids</taxon>
        <taxon>Sapindales</taxon>
        <taxon>Sapindaceae</taxon>
        <taxon>Hippocastanoideae</taxon>
        <taxon>Acereae</taxon>
        <taxon>Acer</taxon>
    </lineage>
</organism>
<evidence type="ECO:0000313" key="13">
    <source>
        <dbReference type="EMBL" id="KAI9180788.1"/>
    </source>
</evidence>
<protein>
    <recommendedName>
        <fullName evidence="12">C2H2-type domain-containing protein</fullName>
    </recommendedName>
</protein>
<dbReference type="SMART" id="SM00355">
    <property type="entry name" value="ZnF_C2H2"/>
    <property type="match status" value="3"/>
</dbReference>
<feature type="region of interest" description="Disordered" evidence="11">
    <location>
        <begin position="500"/>
        <end position="545"/>
    </location>
</feature>
<evidence type="ECO:0000256" key="7">
    <source>
        <dbReference type="ARBA" id="ARBA00023125"/>
    </source>
</evidence>
<feature type="compositionally biased region" description="Low complexity" evidence="11">
    <location>
        <begin position="1355"/>
        <end position="1364"/>
    </location>
</feature>
<feature type="domain" description="C2H2-type" evidence="12">
    <location>
        <begin position="903"/>
        <end position="925"/>
    </location>
</feature>
<comment type="subcellular location">
    <subcellularLocation>
        <location evidence="1">Nucleus</location>
    </subcellularLocation>
</comment>
<feature type="region of interest" description="Disordered" evidence="11">
    <location>
        <begin position="848"/>
        <end position="886"/>
    </location>
</feature>
<dbReference type="InterPro" id="IPR056067">
    <property type="entry name" value="DUF7650"/>
</dbReference>
<evidence type="ECO:0000256" key="8">
    <source>
        <dbReference type="ARBA" id="ARBA00023163"/>
    </source>
</evidence>
<feature type="compositionally biased region" description="Acidic residues" evidence="11">
    <location>
        <begin position="520"/>
        <end position="538"/>
    </location>
</feature>
<dbReference type="Gene3D" id="3.30.160.60">
    <property type="entry name" value="Classic Zinc Finger"/>
    <property type="match status" value="2"/>
</dbReference>
<dbReference type="Pfam" id="PF22992">
    <property type="entry name" value="C2CH-4th_BIRD-IDD"/>
    <property type="match status" value="1"/>
</dbReference>
<dbReference type="GO" id="GO:0005634">
    <property type="term" value="C:nucleus"/>
    <property type="evidence" value="ECO:0007669"/>
    <property type="project" value="UniProtKB-SubCell"/>
</dbReference>
<dbReference type="Pfam" id="PF24662">
    <property type="entry name" value="DUF7650"/>
    <property type="match status" value="1"/>
</dbReference>
<comment type="caution">
    <text evidence="13">The sequence shown here is derived from an EMBL/GenBank/DDBJ whole genome shotgun (WGS) entry which is preliminary data.</text>
</comment>
<evidence type="ECO:0000256" key="2">
    <source>
        <dbReference type="ARBA" id="ARBA00022723"/>
    </source>
</evidence>
<feature type="compositionally biased region" description="Polar residues" evidence="11">
    <location>
        <begin position="505"/>
        <end position="518"/>
    </location>
</feature>
<evidence type="ECO:0000256" key="3">
    <source>
        <dbReference type="ARBA" id="ARBA00022737"/>
    </source>
</evidence>
<dbReference type="FunFam" id="3.30.160.60:FF:000131">
    <property type="entry name" value="protein indeterminate-domain 5, chloroplastic-like"/>
    <property type="match status" value="1"/>
</dbReference>
<evidence type="ECO:0000256" key="10">
    <source>
        <dbReference type="PROSITE-ProRule" id="PRU00042"/>
    </source>
</evidence>
<dbReference type="Pfam" id="PF00096">
    <property type="entry name" value="zf-C2H2"/>
    <property type="match status" value="1"/>
</dbReference>
<dbReference type="EMBL" id="JAJSOW010000101">
    <property type="protein sequence ID" value="KAI9180788.1"/>
    <property type="molecule type" value="Genomic_DNA"/>
</dbReference>
<keyword evidence="5" id="KW-0862">Zinc</keyword>
<feature type="compositionally biased region" description="Basic and acidic residues" evidence="11">
    <location>
        <begin position="695"/>
        <end position="706"/>
    </location>
</feature>
<feature type="region of interest" description="Disordered" evidence="11">
    <location>
        <begin position="1111"/>
        <end position="1150"/>
    </location>
</feature>
<dbReference type="Pfam" id="PF25826">
    <property type="entry name" value="DUF7952"/>
    <property type="match status" value="1"/>
</dbReference>
<gene>
    <name evidence="13" type="ORF">LWI28_008162</name>
</gene>
<keyword evidence="8" id="KW-0804">Transcription</keyword>
<dbReference type="Proteomes" id="UP001064489">
    <property type="component" value="Chromosome 4"/>
</dbReference>